<dbReference type="InterPro" id="IPR017853">
    <property type="entry name" value="GH"/>
</dbReference>
<dbReference type="SUPFAM" id="SSF52279">
    <property type="entry name" value="Beta-D-glucan exohydrolase, C-terminal domain"/>
    <property type="match status" value="1"/>
</dbReference>
<evidence type="ECO:0000256" key="1">
    <source>
        <dbReference type="ARBA" id="ARBA00000448"/>
    </source>
</evidence>
<dbReference type="InterPro" id="IPR036962">
    <property type="entry name" value="Glyco_hydro_3_N_sf"/>
</dbReference>
<dbReference type="PRINTS" id="PR00133">
    <property type="entry name" value="GLHYDRLASE3"/>
</dbReference>
<proteinExistence type="inferred from homology"/>
<accession>A0ABQ3KDN9</accession>
<organism evidence="9 10">
    <name type="scientific">Amycolatopsis bullii</name>
    <dbReference type="NCBI Taxonomy" id="941987"/>
    <lineage>
        <taxon>Bacteria</taxon>
        <taxon>Bacillati</taxon>
        <taxon>Actinomycetota</taxon>
        <taxon>Actinomycetes</taxon>
        <taxon>Pseudonocardiales</taxon>
        <taxon>Pseudonocardiaceae</taxon>
        <taxon>Amycolatopsis</taxon>
    </lineage>
</organism>
<sequence>MDIEPRYPYENPRLPVEHRIDDLFGRMTRKDKAALIFHADISVGHVDGTDGWGRPAAGTLLRERGITHFLAQGTPRDGRDIAQWHNRLQEIALESPLRIPVTLASDPRHSATDNPLTSQAAGAFSRWPEALGIAAIGSEKTAYEFGEVVGREYRAAGIRVALHPQVDLSTEYRWARIAQTFGEDADLTTRVAVAYCQGLHGDGGAESVAAMAKHFPGGGPQKDGLDPHFSDGREQIYPGGRFDYHLAPFVALIEAGLPQVMPYYGMPVGTEWEEVGFAYNKGIITGLLRQRLGFDGVVCTDFGVITGMGETFPAKAWGVEHLTHEQRAARLIDSGVDQFGGEKDVSVLLDALSSGLLTEAQLEQPVRRLLREKFRLGLFDGARMADPERANTVIGSAAHQTLAVRAQQQSLVLLKNDASLLPLSRGIRVYAPDVDPSVFEGFATVVTDPAEADVAVLRTRTPDYADPARHFIGSMHKGSLEFRPEDQQRIQAIAGQVPTVLDVYLDRPAVLTDVLAPAAVFASFGTDDRPFVEVLFGEAGPEGSLPVDLPRSMAAVEASRTDVPFDTADPLFRFGHGLRYKSSSAEEISEAGSPASDVS</sequence>
<name>A0ABQ3KDN9_9PSEU</name>
<dbReference type="EMBL" id="BNAW01000013">
    <property type="protein sequence ID" value="GHG14513.1"/>
    <property type="molecule type" value="Genomic_DNA"/>
</dbReference>
<dbReference type="InterPro" id="IPR036881">
    <property type="entry name" value="Glyco_hydro_3_C_sf"/>
</dbReference>
<dbReference type="Pfam" id="PF01915">
    <property type="entry name" value="Glyco_hydro_3_C"/>
    <property type="match status" value="1"/>
</dbReference>
<gene>
    <name evidence="9" type="ORF">GCM10017567_35550</name>
</gene>
<keyword evidence="10" id="KW-1185">Reference proteome</keyword>
<dbReference type="Gene3D" id="3.40.50.1700">
    <property type="entry name" value="Glycoside hydrolase family 3 C-terminal domain"/>
    <property type="match status" value="1"/>
</dbReference>
<comment type="similarity">
    <text evidence="2">Belongs to the glycosyl hydrolase 3 family.</text>
</comment>
<dbReference type="EC" id="3.2.1.21" evidence="3"/>
<dbReference type="Pfam" id="PF00933">
    <property type="entry name" value="Glyco_hydro_3"/>
    <property type="match status" value="1"/>
</dbReference>
<evidence type="ECO:0000256" key="2">
    <source>
        <dbReference type="ARBA" id="ARBA00005336"/>
    </source>
</evidence>
<dbReference type="InterPro" id="IPR001764">
    <property type="entry name" value="Glyco_hydro_3_N"/>
</dbReference>
<dbReference type="RefSeq" id="WP_229902767.1">
    <property type="nucleotide sequence ID" value="NZ_BNAW01000013.1"/>
</dbReference>
<evidence type="ECO:0000313" key="10">
    <source>
        <dbReference type="Proteomes" id="UP000649955"/>
    </source>
</evidence>
<dbReference type="InterPro" id="IPR051915">
    <property type="entry name" value="Cellulose_Degrad_GH3"/>
</dbReference>
<evidence type="ECO:0000256" key="5">
    <source>
        <dbReference type="ARBA" id="ARBA00022801"/>
    </source>
</evidence>
<evidence type="ECO:0000259" key="7">
    <source>
        <dbReference type="Pfam" id="PF00933"/>
    </source>
</evidence>
<evidence type="ECO:0000259" key="8">
    <source>
        <dbReference type="Pfam" id="PF01915"/>
    </source>
</evidence>
<dbReference type="Proteomes" id="UP000649955">
    <property type="component" value="Unassembled WGS sequence"/>
</dbReference>
<dbReference type="PANTHER" id="PTHR30620:SF16">
    <property type="entry name" value="LYSOSOMAL BETA GLUCOSIDASE"/>
    <property type="match status" value="1"/>
</dbReference>
<keyword evidence="4" id="KW-0732">Signal</keyword>
<evidence type="ECO:0000256" key="4">
    <source>
        <dbReference type="ARBA" id="ARBA00022729"/>
    </source>
</evidence>
<evidence type="ECO:0000256" key="6">
    <source>
        <dbReference type="ARBA" id="ARBA00023295"/>
    </source>
</evidence>
<comment type="catalytic activity">
    <reaction evidence="1">
        <text>Hydrolysis of terminal, non-reducing beta-D-glucosyl residues with release of beta-D-glucose.</text>
        <dbReference type="EC" id="3.2.1.21"/>
    </reaction>
</comment>
<feature type="domain" description="Glycoside hydrolase family 3 C-terminal" evidence="8">
    <location>
        <begin position="441"/>
        <end position="580"/>
    </location>
</feature>
<dbReference type="PANTHER" id="PTHR30620">
    <property type="entry name" value="PERIPLASMIC BETA-GLUCOSIDASE-RELATED"/>
    <property type="match status" value="1"/>
</dbReference>
<evidence type="ECO:0000313" key="9">
    <source>
        <dbReference type="EMBL" id="GHG14513.1"/>
    </source>
</evidence>
<protein>
    <recommendedName>
        <fullName evidence="3">beta-glucosidase</fullName>
        <ecNumber evidence="3">3.2.1.21</ecNumber>
    </recommendedName>
</protein>
<keyword evidence="6" id="KW-0326">Glycosidase</keyword>
<keyword evidence="5" id="KW-0378">Hydrolase</keyword>
<dbReference type="Gene3D" id="3.20.20.300">
    <property type="entry name" value="Glycoside hydrolase, family 3, N-terminal domain"/>
    <property type="match status" value="1"/>
</dbReference>
<dbReference type="SUPFAM" id="SSF51445">
    <property type="entry name" value="(Trans)glycosidases"/>
    <property type="match status" value="1"/>
</dbReference>
<dbReference type="InterPro" id="IPR002772">
    <property type="entry name" value="Glyco_hydro_3_C"/>
</dbReference>
<feature type="domain" description="Glycoside hydrolase family 3 N-terminal" evidence="7">
    <location>
        <begin position="79"/>
        <end position="371"/>
    </location>
</feature>
<comment type="caution">
    <text evidence="9">The sequence shown here is derived from an EMBL/GenBank/DDBJ whole genome shotgun (WGS) entry which is preliminary data.</text>
</comment>
<reference evidence="10" key="1">
    <citation type="journal article" date="2019" name="Int. J. Syst. Evol. Microbiol.">
        <title>The Global Catalogue of Microorganisms (GCM) 10K type strain sequencing project: providing services to taxonomists for standard genome sequencing and annotation.</title>
        <authorList>
            <consortium name="The Broad Institute Genomics Platform"/>
            <consortium name="The Broad Institute Genome Sequencing Center for Infectious Disease"/>
            <person name="Wu L."/>
            <person name="Ma J."/>
        </authorList>
    </citation>
    <scope>NUCLEOTIDE SEQUENCE [LARGE SCALE GENOMIC DNA]</scope>
    <source>
        <strain evidence="10">CGMCC 4.7680</strain>
    </source>
</reference>
<evidence type="ECO:0000256" key="3">
    <source>
        <dbReference type="ARBA" id="ARBA00012744"/>
    </source>
</evidence>